<organism evidence="1 2">
    <name type="scientific">Yinghuangia soli</name>
    <dbReference type="NCBI Taxonomy" id="2908204"/>
    <lineage>
        <taxon>Bacteria</taxon>
        <taxon>Bacillati</taxon>
        <taxon>Actinomycetota</taxon>
        <taxon>Actinomycetes</taxon>
        <taxon>Kitasatosporales</taxon>
        <taxon>Streptomycetaceae</taxon>
        <taxon>Yinghuangia</taxon>
    </lineage>
</organism>
<dbReference type="RefSeq" id="WP_235056278.1">
    <property type="nucleotide sequence ID" value="NZ_JAKFHA010000025.1"/>
</dbReference>
<sequence length="238" mass="26911">MSLHEIEDMVADSVRLLDAHSAPDDDRVRDWYAALYEFQGQFDCSFTHFRVMDVLLRRRYAYRFPLDRHPDHADRSAYFAGLTEFTGLRTFDEDAPDFAGYDSWLDDGYVDPPHLYCDAGTALWQRMVAAGDLEGPDAAPLRRTPLIDAVARVAAAAEQERDVELIGLWYGFGCEVLVGGASGVVPYDVGELDEMPVLRELRDVVRRTGALDAARQSPYAASPEYAEHAELEAWWWDL</sequence>
<keyword evidence="2" id="KW-1185">Reference proteome</keyword>
<protein>
    <submittedName>
        <fullName evidence="1">Uncharacterized protein</fullName>
    </submittedName>
</protein>
<comment type="caution">
    <text evidence="1">The sequence shown here is derived from an EMBL/GenBank/DDBJ whole genome shotgun (WGS) entry which is preliminary data.</text>
</comment>
<evidence type="ECO:0000313" key="2">
    <source>
        <dbReference type="Proteomes" id="UP001165378"/>
    </source>
</evidence>
<dbReference type="AlphaFoldDB" id="A0AA41U3A5"/>
<dbReference type="Proteomes" id="UP001165378">
    <property type="component" value="Unassembled WGS sequence"/>
</dbReference>
<proteinExistence type="predicted"/>
<accession>A0AA41U3A5</accession>
<evidence type="ECO:0000313" key="1">
    <source>
        <dbReference type="EMBL" id="MCF2531630.1"/>
    </source>
</evidence>
<dbReference type="EMBL" id="JAKFHA010000025">
    <property type="protein sequence ID" value="MCF2531630.1"/>
    <property type="molecule type" value="Genomic_DNA"/>
</dbReference>
<name>A0AA41U3A5_9ACTN</name>
<reference evidence="1" key="1">
    <citation type="submission" date="2022-01" db="EMBL/GenBank/DDBJ databases">
        <title>Genome-Based Taxonomic Classification of the Phylum Actinobacteria.</title>
        <authorList>
            <person name="Gao Y."/>
        </authorList>
    </citation>
    <scope>NUCLEOTIDE SEQUENCE</scope>
    <source>
        <strain evidence="1">KLBMP 8922</strain>
    </source>
</reference>
<gene>
    <name evidence="1" type="ORF">LZ495_31045</name>
</gene>